<dbReference type="RefSeq" id="WP_125129519.1">
    <property type="nucleotide sequence ID" value="NZ_RHJS01000002.1"/>
</dbReference>
<evidence type="ECO:0000313" key="2">
    <source>
        <dbReference type="Proteomes" id="UP000274920"/>
    </source>
</evidence>
<organism evidence="1 2">
    <name type="scientific">Schaedlerella arabinosiphila</name>
    <dbReference type="NCBI Taxonomy" id="2044587"/>
    <lineage>
        <taxon>Bacteria</taxon>
        <taxon>Bacillati</taxon>
        <taxon>Bacillota</taxon>
        <taxon>Clostridia</taxon>
        <taxon>Lachnospirales</taxon>
        <taxon>Lachnospiraceae</taxon>
        <taxon>Schaedlerella</taxon>
    </lineage>
</organism>
<gene>
    <name evidence="1" type="ORF">EBB54_25905</name>
</gene>
<dbReference type="AlphaFoldDB" id="A0A426DNN5"/>
<protein>
    <submittedName>
        <fullName evidence="1">Uncharacterized protein</fullName>
    </submittedName>
</protein>
<evidence type="ECO:0000313" key="1">
    <source>
        <dbReference type="EMBL" id="RRK34382.1"/>
    </source>
</evidence>
<dbReference type="Proteomes" id="UP000274920">
    <property type="component" value="Unassembled WGS sequence"/>
</dbReference>
<sequence>MLNLNMLHLNMYSRKTDEKRNFVKPLRHVLTGVLALAAAAAAIGCGKSGKIDSSTEQRPQLALEQLLSCTLQQAEDFDAEFALSSEEAMANEEIGLTQDDGRLREYFLERFGDSMTDACIETLAASRTFYKSAALAKDLNSDIHVDEVELTKSSDEPECYQFSAVIKTSAGDPAAAANGMISMEKDGAERKASRITLTMEETHN</sequence>
<accession>A0A426DNN5</accession>
<proteinExistence type="predicted"/>
<keyword evidence="2" id="KW-1185">Reference proteome</keyword>
<reference evidence="1" key="1">
    <citation type="submission" date="2018-10" db="EMBL/GenBank/DDBJ databases">
        <title>Schaedlerella arabinophila gen. nov. sp. nov., isolated from the mouse intestinal tract and comparative analysis with the genome of the closely related altered Schaedler flora strain ASF502.</title>
        <authorList>
            <person name="Miyake S."/>
            <person name="Soh M."/>
            <person name="Seedorf H."/>
        </authorList>
    </citation>
    <scope>NUCLEOTIDE SEQUENCE [LARGE SCALE GENOMIC DNA]</scope>
    <source>
        <strain evidence="1">DSM 106076</strain>
    </source>
</reference>
<comment type="caution">
    <text evidence="1">The sequence shown here is derived from an EMBL/GenBank/DDBJ whole genome shotgun (WGS) entry which is preliminary data.</text>
</comment>
<name>A0A426DNN5_9FIRM</name>
<dbReference type="EMBL" id="RHJS01000002">
    <property type="protein sequence ID" value="RRK34382.1"/>
    <property type="molecule type" value="Genomic_DNA"/>
</dbReference>